<accession>A0A1C4G5C1</accession>
<dbReference type="InterPro" id="IPR007863">
    <property type="entry name" value="Peptidase_M16_C"/>
</dbReference>
<sequence length="449" mass="49907">MQIRYKFSFLLAMLLSASTLLQAQKKEAYETTVDGVKVIVQPSNNDIVEIRTIIKGGVQNYPANKAGIENLAFTALTECGTAKDDKNSWKNKLDKVSAQVSGTAGQNFATLGLNCIKSDLETVWPLYVDALITPRFDKKEFDRVRQDAINSLKAQASEPDYAIEQLAKKTAFAGKDYAKDPAGTEATVAPLTDAETKAYYNSILTRSRMLIVVVGDVDRANLEAKLKAMLDKVPQGAAFSLKKELYTPKANTFKSEKRDVATNYIQGVTSAPLPGTPDFNAFQLAMRIFYDRHFLNVRTKNGLSYAPGAYFDGTATASGNITVSTTDPNRYISVAQRLIDSTKQFGFSEEEVKDMKSFFVTRFYYSEETNGAQAASLATNEILHNNWRRALTLHEDVKKLTVKDINNAFNKYISHITWVYQGDTTKVDPNLFIHPKTLLPNATLNSSKQ</sequence>
<keyword evidence="1" id="KW-0732">Signal</keyword>
<organism evidence="4 5">
    <name type="scientific">Chitinophaga costaii</name>
    <dbReference type="NCBI Taxonomy" id="1335309"/>
    <lineage>
        <taxon>Bacteria</taxon>
        <taxon>Pseudomonadati</taxon>
        <taxon>Bacteroidota</taxon>
        <taxon>Chitinophagia</taxon>
        <taxon>Chitinophagales</taxon>
        <taxon>Chitinophagaceae</taxon>
        <taxon>Chitinophaga</taxon>
    </lineage>
</organism>
<dbReference type="InterPro" id="IPR011249">
    <property type="entry name" value="Metalloenz_LuxS/M16"/>
</dbReference>
<feature type="chain" id="PRO_5008692316" evidence="1">
    <location>
        <begin position="24"/>
        <end position="449"/>
    </location>
</feature>
<dbReference type="Pfam" id="PF05193">
    <property type="entry name" value="Peptidase_M16_C"/>
    <property type="match status" value="1"/>
</dbReference>
<gene>
    <name evidence="4" type="ORF">GA0116948_12218</name>
</gene>
<dbReference type="SUPFAM" id="SSF63411">
    <property type="entry name" value="LuxS/MPP-like metallohydrolase"/>
    <property type="match status" value="2"/>
</dbReference>
<dbReference type="InterPro" id="IPR050361">
    <property type="entry name" value="MPP/UQCRC_Complex"/>
</dbReference>
<evidence type="ECO:0000313" key="5">
    <source>
        <dbReference type="Proteomes" id="UP000242818"/>
    </source>
</evidence>
<dbReference type="GO" id="GO:0046872">
    <property type="term" value="F:metal ion binding"/>
    <property type="evidence" value="ECO:0007669"/>
    <property type="project" value="InterPro"/>
</dbReference>
<dbReference type="EMBL" id="FMAR01000022">
    <property type="protein sequence ID" value="SCC63055.1"/>
    <property type="molecule type" value="Genomic_DNA"/>
</dbReference>
<dbReference type="InterPro" id="IPR011765">
    <property type="entry name" value="Pept_M16_N"/>
</dbReference>
<feature type="domain" description="Peptidase M16 C-terminal" evidence="3">
    <location>
        <begin position="192"/>
        <end position="357"/>
    </location>
</feature>
<dbReference type="Proteomes" id="UP000242818">
    <property type="component" value="Unassembled WGS sequence"/>
</dbReference>
<dbReference type="OrthoDB" id="9811314at2"/>
<name>A0A1C4G5C1_9BACT</name>
<dbReference type="AlphaFoldDB" id="A0A1C4G5C1"/>
<evidence type="ECO:0000313" key="4">
    <source>
        <dbReference type="EMBL" id="SCC63055.1"/>
    </source>
</evidence>
<reference evidence="4 5" key="1">
    <citation type="submission" date="2016-08" db="EMBL/GenBank/DDBJ databases">
        <authorList>
            <person name="Seilhamer J.J."/>
        </authorList>
    </citation>
    <scope>NUCLEOTIDE SEQUENCE [LARGE SCALE GENOMIC DNA]</scope>
    <source>
        <strain evidence="4 5">A37T2</strain>
    </source>
</reference>
<dbReference type="Gene3D" id="3.30.830.10">
    <property type="entry name" value="Metalloenzyme, LuxS/M16 peptidase-like"/>
    <property type="match status" value="2"/>
</dbReference>
<evidence type="ECO:0000256" key="1">
    <source>
        <dbReference type="SAM" id="SignalP"/>
    </source>
</evidence>
<protein>
    <submittedName>
        <fullName evidence="4">Predicted Zn-dependent peptidase</fullName>
    </submittedName>
</protein>
<dbReference type="Pfam" id="PF00675">
    <property type="entry name" value="Peptidase_M16"/>
    <property type="match status" value="1"/>
</dbReference>
<dbReference type="STRING" id="1335309.GA0116948_12218"/>
<dbReference type="PANTHER" id="PTHR11851">
    <property type="entry name" value="METALLOPROTEASE"/>
    <property type="match status" value="1"/>
</dbReference>
<evidence type="ECO:0000259" key="2">
    <source>
        <dbReference type="Pfam" id="PF00675"/>
    </source>
</evidence>
<feature type="domain" description="Peptidase M16 N-terminal" evidence="2">
    <location>
        <begin position="40"/>
        <end position="179"/>
    </location>
</feature>
<evidence type="ECO:0000259" key="3">
    <source>
        <dbReference type="Pfam" id="PF05193"/>
    </source>
</evidence>
<keyword evidence="5" id="KW-1185">Reference proteome</keyword>
<proteinExistence type="predicted"/>
<dbReference type="RefSeq" id="WP_089715513.1">
    <property type="nucleotide sequence ID" value="NZ_FMAR01000022.1"/>
</dbReference>
<feature type="signal peptide" evidence="1">
    <location>
        <begin position="1"/>
        <end position="23"/>
    </location>
</feature>